<dbReference type="PROSITE" id="PS51257">
    <property type="entry name" value="PROKAR_LIPOPROTEIN"/>
    <property type="match status" value="1"/>
</dbReference>
<accession>A0A0S7WHF4</accession>
<reference evidence="1 2" key="1">
    <citation type="journal article" date="2015" name="Microbiome">
        <title>Genomic resolution of linkages in carbon, nitrogen, and sulfur cycling among widespread estuary sediment bacteria.</title>
        <authorList>
            <person name="Baker B.J."/>
            <person name="Lazar C.S."/>
            <person name="Teske A.P."/>
            <person name="Dick G.J."/>
        </authorList>
    </citation>
    <scope>NUCLEOTIDE SEQUENCE [LARGE SCALE GENOMIC DNA]</scope>
    <source>
        <strain evidence="1">DG_26</strain>
    </source>
</reference>
<sequence length="310" mass="34361">MKKVVLFLCGALLLSGCEFFEPEEVKLQAPQNLHFAAIDDGLGVRLEWDAVADAEEYAVYFNSTEIARSGEPRFDHHSADLDRVGLGTYFVFAYKEDVRSPQSDPVSTRPKAVATLEVYDRDDVIRSDTTIQQRYDDTGAAYVDTSIVTEALMGAYGWGPIGSGAAFDVTDLGSVWQVYLDDGQAGATDYNNFHFVSANAALQGMVPPAPLFDTAYIAGPTDAAYAPLTMDVTAPVKVDSTYYLKLYGTYYVKLIPTDRISISSTFIDYTDMRQPPGGGPEVPLERTHEQKNVGIGFDYYYQKIENFRRF</sequence>
<proteinExistence type="predicted"/>
<evidence type="ECO:0000313" key="1">
    <source>
        <dbReference type="EMBL" id="KPJ49605.1"/>
    </source>
</evidence>
<gene>
    <name evidence="1" type="ORF">AMJ40_05175</name>
</gene>
<organism evidence="1 2">
    <name type="scientific">candidate division TA06 bacterium DG_26</name>
    <dbReference type="NCBI Taxonomy" id="1703771"/>
    <lineage>
        <taxon>Bacteria</taxon>
        <taxon>Bacteria division TA06</taxon>
    </lineage>
</organism>
<evidence type="ECO:0000313" key="2">
    <source>
        <dbReference type="Proteomes" id="UP000051124"/>
    </source>
</evidence>
<dbReference type="EMBL" id="LIZT01000051">
    <property type="protein sequence ID" value="KPJ49605.1"/>
    <property type="molecule type" value="Genomic_DNA"/>
</dbReference>
<dbReference type="Proteomes" id="UP000051124">
    <property type="component" value="Unassembled WGS sequence"/>
</dbReference>
<dbReference type="AlphaFoldDB" id="A0A0S7WHF4"/>
<comment type="caution">
    <text evidence="1">The sequence shown here is derived from an EMBL/GenBank/DDBJ whole genome shotgun (WGS) entry which is preliminary data.</text>
</comment>
<protein>
    <submittedName>
        <fullName evidence="1">Uncharacterized protein</fullName>
    </submittedName>
</protein>
<name>A0A0S7WHF4_UNCT6</name>